<organism evidence="3">
    <name type="scientific">uncultured Frankineae bacterium</name>
    <dbReference type="NCBI Taxonomy" id="437475"/>
    <lineage>
        <taxon>Bacteria</taxon>
        <taxon>Bacillati</taxon>
        <taxon>Actinomycetota</taxon>
        <taxon>Actinomycetes</taxon>
        <taxon>Frankiales</taxon>
        <taxon>environmental samples</taxon>
    </lineage>
</organism>
<dbReference type="InterPro" id="IPR029069">
    <property type="entry name" value="HotDog_dom_sf"/>
</dbReference>
<protein>
    <recommendedName>
        <fullName evidence="4">TesB-like acyl-CoA thioesterase 3</fullName>
    </recommendedName>
</protein>
<feature type="domain" description="Acyl-CoA thioesterase-like N-terminal HotDog" evidence="1">
    <location>
        <begin position="24"/>
        <end position="105"/>
    </location>
</feature>
<sequence>MPPTSTLPPLSSVLSADDPVVVDRSWWSWAGPHGGLLAAVALRAGQSLAGAGRTPRTLSAQFLRAVDDGVLRPEARLVREGGASSTVSSVLRGSDGGRVLQAVLTSGRARGGGRPYAVVDMPDVPAPQECEPLALPVELVPYGQHFEHRPAGGSLPFAGGERAELVAWARLRADDPLDAAAVTVLVDAMPPALYGVVREPVVVPTVDLTVSYASGLDESPRRGWVLVRIATRTAADGWCVDDSEVWAPDGTLLAQARQTRRVLGELGR</sequence>
<dbReference type="InterPro" id="IPR052389">
    <property type="entry name" value="Sec_Metab_Biosynth-Assoc"/>
</dbReference>
<proteinExistence type="predicted"/>
<dbReference type="PANTHER" id="PTHR38110">
    <property type="entry name" value="CHROMOSOME 23, WHOLE GENOME SHOTGUN SEQUENCE"/>
    <property type="match status" value="1"/>
</dbReference>
<dbReference type="InterPro" id="IPR049449">
    <property type="entry name" value="TesB_ACOT8-like_N"/>
</dbReference>
<evidence type="ECO:0000313" key="3">
    <source>
        <dbReference type="EMBL" id="CAA9344853.1"/>
    </source>
</evidence>
<name>A0A6J4LY02_9ACTN</name>
<evidence type="ECO:0000259" key="1">
    <source>
        <dbReference type="Pfam" id="PF13622"/>
    </source>
</evidence>
<dbReference type="InterPro" id="IPR049450">
    <property type="entry name" value="ACOT8-like_C"/>
</dbReference>
<dbReference type="EMBL" id="CADCUB010000123">
    <property type="protein sequence ID" value="CAA9344853.1"/>
    <property type="molecule type" value="Genomic_DNA"/>
</dbReference>
<dbReference type="Pfam" id="PF20789">
    <property type="entry name" value="4HBT_3C"/>
    <property type="match status" value="1"/>
</dbReference>
<reference evidence="3" key="1">
    <citation type="submission" date="2020-02" db="EMBL/GenBank/DDBJ databases">
        <authorList>
            <person name="Meier V. D."/>
        </authorList>
    </citation>
    <scope>NUCLEOTIDE SEQUENCE</scope>
    <source>
        <strain evidence="3">AVDCRST_MAG07</strain>
    </source>
</reference>
<dbReference type="AlphaFoldDB" id="A0A6J4LY02"/>
<dbReference type="PANTHER" id="PTHR38110:SF1">
    <property type="entry name" value="THIOESTERASE DOMAIN-CONTAINING PROTEIN"/>
    <property type="match status" value="1"/>
</dbReference>
<evidence type="ECO:0000259" key="2">
    <source>
        <dbReference type="Pfam" id="PF20789"/>
    </source>
</evidence>
<dbReference type="Pfam" id="PF13622">
    <property type="entry name" value="4HBT_3"/>
    <property type="match status" value="1"/>
</dbReference>
<dbReference type="InterPro" id="IPR042171">
    <property type="entry name" value="Acyl-CoA_hotdog"/>
</dbReference>
<accession>A0A6J4LY02</accession>
<gene>
    <name evidence="3" type="ORF">AVDCRST_MAG07-2609</name>
</gene>
<dbReference type="Gene3D" id="2.40.160.210">
    <property type="entry name" value="Acyl-CoA thioesterase, double hotdog domain"/>
    <property type="match status" value="1"/>
</dbReference>
<feature type="domain" description="Acyl-CoA thioesterase-like C-terminal" evidence="2">
    <location>
        <begin position="127"/>
        <end position="259"/>
    </location>
</feature>
<evidence type="ECO:0008006" key="4">
    <source>
        <dbReference type="Google" id="ProtNLM"/>
    </source>
</evidence>
<dbReference type="SUPFAM" id="SSF54637">
    <property type="entry name" value="Thioesterase/thiol ester dehydrase-isomerase"/>
    <property type="match status" value="2"/>
</dbReference>